<accession>A0A1V2ZWN4</accession>
<dbReference type="Gene3D" id="3.30.460.10">
    <property type="entry name" value="Beta Polymerase, domain 2"/>
    <property type="match status" value="1"/>
</dbReference>
<organism evidence="2 3">
    <name type="scientific">Thioalkalivibrio halophilus</name>
    <dbReference type="NCBI Taxonomy" id="252474"/>
    <lineage>
        <taxon>Bacteria</taxon>
        <taxon>Pseudomonadati</taxon>
        <taxon>Pseudomonadota</taxon>
        <taxon>Gammaproteobacteria</taxon>
        <taxon>Chromatiales</taxon>
        <taxon>Ectothiorhodospiraceae</taxon>
        <taxon>Thioalkalivibrio</taxon>
    </lineage>
</organism>
<dbReference type="PANTHER" id="PTHR43852">
    <property type="entry name" value="NUCLEOTIDYLTRANSFERASE"/>
    <property type="match status" value="1"/>
</dbReference>
<dbReference type="AlphaFoldDB" id="A0A1V2ZWN4"/>
<dbReference type="RefSeq" id="WP_077244657.1">
    <property type="nucleotide sequence ID" value="NZ_MUZR01000049.1"/>
</dbReference>
<dbReference type="InterPro" id="IPR043519">
    <property type="entry name" value="NT_sf"/>
</dbReference>
<reference evidence="2 3" key="1">
    <citation type="submission" date="2017-02" db="EMBL/GenBank/DDBJ databases">
        <title>Genomic diversity within the haloalkaliphilic genus Thioalkalivibrio.</title>
        <authorList>
            <person name="Ahn A.-C."/>
            <person name="Meier-Kolthoff J."/>
            <person name="Overmars L."/>
            <person name="Richter M."/>
            <person name="Woyke T."/>
            <person name="Sorokin D.Y."/>
            <person name="Muyzer G."/>
        </authorList>
    </citation>
    <scope>NUCLEOTIDE SEQUENCE [LARGE SCALE GENOMIC DNA]</scope>
    <source>
        <strain evidence="2 3">HL17</strain>
    </source>
</reference>
<dbReference type="EMBL" id="MUZR01000049">
    <property type="protein sequence ID" value="OOC09476.1"/>
    <property type="molecule type" value="Genomic_DNA"/>
</dbReference>
<dbReference type="CDD" id="cd05403">
    <property type="entry name" value="NT_KNTase_like"/>
    <property type="match status" value="1"/>
</dbReference>
<dbReference type="InterPro" id="IPR041633">
    <property type="entry name" value="Polbeta"/>
</dbReference>
<dbReference type="SUPFAM" id="SSF81301">
    <property type="entry name" value="Nucleotidyltransferase"/>
    <property type="match status" value="1"/>
</dbReference>
<evidence type="ECO:0000313" key="3">
    <source>
        <dbReference type="Proteomes" id="UP000189177"/>
    </source>
</evidence>
<comment type="caution">
    <text evidence="2">The sequence shown here is derived from an EMBL/GenBank/DDBJ whole genome shotgun (WGS) entry which is preliminary data.</text>
</comment>
<evidence type="ECO:0000313" key="2">
    <source>
        <dbReference type="EMBL" id="OOC09476.1"/>
    </source>
</evidence>
<dbReference type="STRING" id="252474.B1A74_10850"/>
<proteinExistence type="predicted"/>
<dbReference type="InterPro" id="IPR052930">
    <property type="entry name" value="TA_antitoxin_MntA"/>
</dbReference>
<gene>
    <name evidence="2" type="ORF">B1A74_10850</name>
</gene>
<keyword evidence="3" id="KW-1185">Reference proteome</keyword>
<dbReference type="OrthoDB" id="5397771at2"/>
<evidence type="ECO:0000259" key="1">
    <source>
        <dbReference type="Pfam" id="PF18765"/>
    </source>
</evidence>
<dbReference type="PANTHER" id="PTHR43852:SF2">
    <property type="entry name" value="PROTEIN ADENYLYLTRANSFERASE MNTA"/>
    <property type="match status" value="1"/>
</dbReference>
<dbReference type="Proteomes" id="UP000189177">
    <property type="component" value="Unassembled WGS sequence"/>
</dbReference>
<sequence length="128" mass="14605">MTEPTVLRRALEDLDGLDFVVLIGSRARGDAHEQSDWDLAVQWSDAPDDALDAFARDESLRRRIAAALGTHDDRVDIVNLERAGLAMRAVVAEEGIPVVGEDRPPWAWFLTRTWRELEFREWEREHAA</sequence>
<dbReference type="NCBIfam" id="NF047752">
    <property type="entry name" value="MntA_antitoxin"/>
    <property type="match status" value="1"/>
</dbReference>
<feature type="domain" description="Polymerase beta nucleotidyltransferase" evidence="1">
    <location>
        <begin position="10"/>
        <end position="103"/>
    </location>
</feature>
<dbReference type="Pfam" id="PF18765">
    <property type="entry name" value="Polbeta"/>
    <property type="match status" value="1"/>
</dbReference>
<name>A0A1V2ZWN4_9GAMM</name>
<protein>
    <recommendedName>
        <fullName evidence="1">Polymerase beta nucleotidyltransferase domain-containing protein</fullName>
    </recommendedName>
</protein>